<sequence length="216" mass="24443">MGQISVIGIGSSLFVSLLRDAALLSRLSFKRAYLWSKTESQTVIGGGENTDAANQNAGAAQAETQQSIVGSVGPKHQSREETQRGERGLQRDHNRIRADGDSRPRTDPALRRERQTLDPDQTQTRPRPDPEKRLREEREDFSEITTGSEPDADSRPRTDPGPERARFRPRPDPDQTQTRPRPDPEKRLREEREDFSEITTGSEPGRRLQTTNRPRP</sequence>
<dbReference type="Proteomes" id="UP001460270">
    <property type="component" value="Unassembled WGS sequence"/>
</dbReference>
<gene>
    <name evidence="2" type="ORF">WMY93_026073</name>
</gene>
<feature type="region of interest" description="Disordered" evidence="1">
    <location>
        <begin position="43"/>
        <end position="216"/>
    </location>
</feature>
<feature type="compositionally biased region" description="Basic and acidic residues" evidence="1">
    <location>
        <begin position="126"/>
        <end position="138"/>
    </location>
</feature>
<feature type="compositionally biased region" description="Low complexity" evidence="1">
    <location>
        <begin position="52"/>
        <end position="62"/>
    </location>
</feature>
<organism evidence="2 3">
    <name type="scientific">Mugilogobius chulae</name>
    <name type="common">yellowstripe goby</name>
    <dbReference type="NCBI Taxonomy" id="88201"/>
    <lineage>
        <taxon>Eukaryota</taxon>
        <taxon>Metazoa</taxon>
        <taxon>Chordata</taxon>
        <taxon>Craniata</taxon>
        <taxon>Vertebrata</taxon>
        <taxon>Euteleostomi</taxon>
        <taxon>Actinopterygii</taxon>
        <taxon>Neopterygii</taxon>
        <taxon>Teleostei</taxon>
        <taxon>Neoteleostei</taxon>
        <taxon>Acanthomorphata</taxon>
        <taxon>Gobiaria</taxon>
        <taxon>Gobiiformes</taxon>
        <taxon>Gobioidei</taxon>
        <taxon>Gobiidae</taxon>
        <taxon>Gobionellinae</taxon>
        <taxon>Mugilogobius</taxon>
    </lineage>
</organism>
<keyword evidence="3" id="KW-1185">Reference proteome</keyword>
<feature type="compositionally biased region" description="Polar residues" evidence="1">
    <location>
        <begin position="197"/>
        <end position="216"/>
    </location>
</feature>
<dbReference type="EMBL" id="JBBPFD010000019">
    <property type="protein sequence ID" value="KAK7886452.1"/>
    <property type="molecule type" value="Genomic_DNA"/>
</dbReference>
<accession>A0AAW0N8V7</accession>
<name>A0AAW0N8V7_9GOBI</name>
<evidence type="ECO:0000313" key="2">
    <source>
        <dbReference type="EMBL" id="KAK7886452.1"/>
    </source>
</evidence>
<feature type="compositionally biased region" description="Basic and acidic residues" evidence="1">
    <location>
        <begin position="152"/>
        <end position="173"/>
    </location>
</feature>
<reference evidence="3" key="1">
    <citation type="submission" date="2024-04" db="EMBL/GenBank/DDBJ databases">
        <title>Salinicola lusitanus LLJ914,a marine bacterium isolated from the Okinawa Trough.</title>
        <authorList>
            <person name="Li J."/>
        </authorList>
    </citation>
    <scope>NUCLEOTIDE SEQUENCE [LARGE SCALE GENOMIC DNA]</scope>
</reference>
<comment type="caution">
    <text evidence="2">The sequence shown here is derived from an EMBL/GenBank/DDBJ whole genome shotgun (WGS) entry which is preliminary data.</text>
</comment>
<feature type="compositionally biased region" description="Basic and acidic residues" evidence="1">
    <location>
        <begin position="180"/>
        <end position="192"/>
    </location>
</feature>
<evidence type="ECO:0000256" key="1">
    <source>
        <dbReference type="SAM" id="MobiDB-lite"/>
    </source>
</evidence>
<evidence type="ECO:0000313" key="3">
    <source>
        <dbReference type="Proteomes" id="UP001460270"/>
    </source>
</evidence>
<dbReference type="AlphaFoldDB" id="A0AAW0N8V7"/>
<feature type="compositionally biased region" description="Basic and acidic residues" evidence="1">
    <location>
        <begin position="77"/>
        <end position="117"/>
    </location>
</feature>
<protein>
    <submittedName>
        <fullName evidence="2">Uncharacterized protein</fullName>
    </submittedName>
</protein>
<proteinExistence type="predicted"/>